<proteinExistence type="inferred from homology"/>
<dbReference type="PANTHER" id="PTHR11129">
    <property type="entry name" value="PROTEIN FARNESYLTRANSFERASE ALPHA SUBUNIT/RAB GERANYLGERANYL TRANSFERASE ALPHA SUBUNIT"/>
    <property type="match status" value="1"/>
</dbReference>
<name>A0A0F7SRS4_PHARH</name>
<dbReference type="InterPro" id="IPR002088">
    <property type="entry name" value="Prenyl_trans_a"/>
</dbReference>
<dbReference type="AlphaFoldDB" id="A0A0F7SRS4"/>
<feature type="region of interest" description="Disordered" evidence="7">
    <location>
        <begin position="1"/>
        <end position="22"/>
    </location>
</feature>
<evidence type="ECO:0000256" key="6">
    <source>
        <dbReference type="RuleBase" id="RU367120"/>
    </source>
</evidence>
<keyword evidence="3 6" id="KW-0808">Transferase</keyword>
<evidence type="ECO:0000256" key="4">
    <source>
        <dbReference type="ARBA" id="ARBA00022737"/>
    </source>
</evidence>
<sequence>MHGVRRQKKQTDLSQDQRQKEQTKIRDYRSVVDDLLERNQNDVYDQISFDLTTKALQLNPELYTAWNYRRKILLRGLFPNSTQVTVHNLLLSDLNMTTVFLKSFPKVYWIWTHRRWCLDNIPSGPGGSEDGKEDITWRREAWERELMLVEKMLSMDARNYHAWNYRRLALSFLPPDSVVPHSRDSELAYTKKKIEANFSNFSAWHQRTKFMGSGPFVGGEKEMAAEFDLVNQALWTDPADQSSWLYHRFLISKTNNEPDIIRREMTLLRDLHDLEPEAKWPMDTLVYYASILIHSSSTDVEERVRLKSDAEGWLDRLEVVDEGRKERYRAIKTGLN</sequence>
<organism evidence="8">
    <name type="scientific">Phaffia rhodozyma</name>
    <name type="common">Yeast</name>
    <name type="synonym">Xanthophyllomyces dendrorhous</name>
    <dbReference type="NCBI Taxonomy" id="264483"/>
    <lineage>
        <taxon>Eukaryota</taxon>
        <taxon>Fungi</taxon>
        <taxon>Dikarya</taxon>
        <taxon>Basidiomycota</taxon>
        <taxon>Agaricomycotina</taxon>
        <taxon>Tremellomycetes</taxon>
        <taxon>Cystofilobasidiales</taxon>
        <taxon>Mrakiaceae</taxon>
        <taxon>Phaffia</taxon>
    </lineage>
</organism>
<dbReference type="Gene3D" id="1.25.40.120">
    <property type="entry name" value="Protein prenylyltransferase"/>
    <property type="match status" value="1"/>
</dbReference>
<dbReference type="PANTHER" id="PTHR11129:SF2">
    <property type="entry name" value="GERANYLGERANYL TRANSFERASE TYPE-2 SUBUNIT ALPHA"/>
    <property type="match status" value="1"/>
</dbReference>
<dbReference type="SUPFAM" id="SSF48439">
    <property type="entry name" value="Protein prenylyltransferase"/>
    <property type="match status" value="1"/>
</dbReference>
<evidence type="ECO:0000256" key="2">
    <source>
        <dbReference type="ARBA" id="ARBA00022602"/>
    </source>
</evidence>
<evidence type="ECO:0000256" key="1">
    <source>
        <dbReference type="ARBA" id="ARBA00006734"/>
    </source>
</evidence>
<keyword evidence="2 6" id="KW-0637">Prenyltransferase</keyword>
<dbReference type="GO" id="GO:0005968">
    <property type="term" value="C:Rab-protein geranylgeranyltransferase complex"/>
    <property type="evidence" value="ECO:0007669"/>
    <property type="project" value="TreeGrafter"/>
</dbReference>
<protein>
    <recommendedName>
        <fullName evidence="6">Geranylgeranyl transferase type-2 subunit alpha</fullName>
        <ecNumber evidence="6">2.5.1.60</ecNumber>
    </recommendedName>
    <alternativeName>
        <fullName evidence="6">Geranylgeranyl transferase type II subunit alpha</fullName>
    </alternativeName>
</protein>
<comment type="function">
    <text evidence="6">Catalyzes the transfer of a geranyl-geranyl moiety from geranyl-geranyl pyrophosphate to cysteines occuring in specific C-terminal amino acid sequences.</text>
</comment>
<dbReference type="PROSITE" id="PS51147">
    <property type="entry name" value="PFTA"/>
    <property type="match status" value="4"/>
</dbReference>
<dbReference type="EMBL" id="LN483157">
    <property type="protein sequence ID" value="CED84161.1"/>
    <property type="molecule type" value="Genomic_DNA"/>
</dbReference>
<comment type="catalytic activity">
    <reaction evidence="5 6">
        <text>geranylgeranyl diphosphate + L-cysteinyl-[protein] = S-geranylgeranyl-L-cysteinyl-[protein] + diphosphate</text>
        <dbReference type="Rhea" id="RHEA:21240"/>
        <dbReference type="Rhea" id="RHEA-COMP:10131"/>
        <dbReference type="Rhea" id="RHEA-COMP:11537"/>
        <dbReference type="ChEBI" id="CHEBI:29950"/>
        <dbReference type="ChEBI" id="CHEBI:33019"/>
        <dbReference type="ChEBI" id="CHEBI:57533"/>
        <dbReference type="ChEBI" id="CHEBI:86021"/>
        <dbReference type="EC" id="2.5.1.60"/>
    </reaction>
</comment>
<feature type="compositionally biased region" description="Basic and acidic residues" evidence="7">
    <location>
        <begin position="9"/>
        <end position="22"/>
    </location>
</feature>
<dbReference type="GO" id="GO:0097354">
    <property type="term" value="P:prenylation"/>
    <property type="evidence" value="ECO:0007669"/>
    <property type="project" value="UniProtKB-UniRule"/>
</dbReference>
<evidence type="ECO:0000256" key="3">
    <source>
        <dbReference type="ARBA" id="ARBA00022679"/>
    </source>
</evidence>
<dbReference type="EC" id="2.5.1.60" evidence="6"/>
<dbReference type="Pfam" id="PF01239">
    <property type="entry name" value="PPTA"/>
    <property type="match status" value="5"/>
</dbReference>
<keyword evidence="4" id="KW-0677">Repeat</keyword>
<comment type="similarity">
    <text evidence="1 6">Belongs to the protein prenyltransferase subunit alpha family.</text>
</comment>
<dbReference type="GO" id="GO:0004663">
    <property type="term" value="F:Rab geranylgeranyltransferase activity"/>
    <property type="evidence" value="ECO:0007669"/>
    <property type="project" value="UniProtKB-UniRule"/>
</dbReference>
<evidence type="ECO:0000256" key="7">
    <source>
        <dbReference type="SAM" id="MobiDB-lite"/>
    </source>
</evidence>
<evidence type="ECO:0000256" key="5">
    <source>
        <dbReference type="ARBA" id="ARBA00047658"/>
    </source>
</evidence>
<reference evidence="8" key="1">
    <citation type="submission" date="2014-08" db="EMBL/GenBank/DDBJ databases">
        <authorList>
            <person name="Sharma Rahul"/>
            <person name="Thines Marco"/>
        </authorList>
    </citation>
    <scope>NUCLEOTIDE SEQUENCE</scope>
</reference>
<evidence type="ECO:0000313" key="8">
    <source>
        <dbReference type="EMBL" id="CED84161.1"/>
    </source>
</evidence>
<accession>A0A0F7SRS4</accession>